<organism evidence="1 2">
    <name type="scientific">Saccharopolyspora antimicrobica</name>
    <dbReference type="NCBI Taxonomy" id="455193"/>
    <lineage>
        <taxon>Bacteria</taxon>
        <taxon>Bacillati</taxon>
        <taxon>Actinomycetota</taxon>
        <taxon>Actinomycetes</taxon>
        <taxon>Pseudonocardiales</taxon>
        <taxon>Pseudonocardiaceae</taxon>
        <taxon>Saccharopolyspora</taxon>
    </lineage>
</organism>
<dbReference type="EMBL" id="RBXX01000002">
    <property type="protein sequence ID" value="RKT84233.1"/>
    <property type="molecule type" value="Genomic_DNA"/>
</dbReference>
<sequence>MFGDRGSRHPDRMDANRMTNAFYVRTILSFAAPTIDFLPVDGWIRAFLALLVRGDFGVLAGEVHPGPAGGGERDQPRLDEFLAEHDLPASR</sequence>
<evidence type="ECO:0000313" key="1">
    <source>
        <dbReference type="EMBL" id="RKT84233.1"/>
    </source>
</evidence>
<accession>A0ABX9TB32</accession>
<protein>
    <submittedName>
        <fullName evidence="1">Uncharacterized protein</fullName>
    </submittedName>
</protein>
<gene>
    <name evidence="1" type="ORF">ATL45_2543</name>
</gene>
<keyword evidence="2" id="KW-1185">Reference proteome</keyword>
<evidence type="ECO:0000313" key="2">
    <source>
        <dbReference type="Proteomes" id="UP000270697"/>
    </source>
</evidence>
<proteinExistence type="predicted"/>
<name>A0ABX9TB32_9PSEU</name>
<reference evidence="1 2" key="1">
    <citation type="submission" date="2018-10" db="EMBL/GenBank/DDBJ databases">
        <title>Sequencing the genomes of 1000 actinobacteria strains.</title>
        <authorList>
            <person name="Klenk H.-P."/>
        </authorList>
    </citation>
    <scope>NUCLEOTIDE SEQUENCE [LARGE SCALE GENOMIC DNA]</scope>
    <source>
        <strain evidence="1 2">DSM 45119</strain>
    </source>
</reference>
<comment type="caution">
    <text evidence="1">The sequence shown here is derived from an EMBL/GenBank/DDBJ whole genome shotgun (WGS) entry which is preliminary data.</text>
</comment>
<dbReference type="Proteomes" id="UP000270697">
    <property type="component" value="Unassembled WGS sequence"/>
</dbReference>